<reference evidence="9 10" key="1">
    <citation type="journal article" date="2016" name="Environ. Microbiol.">
        <title>Genomic resolution of a cold subsurface aquifer community provides metabolic insights for novel microbes adapted to high CO concentrations.</title>
        <authorList>
            <person name="Probst A.J."/>
            <person name="Castelle C.J."/>
            <person name="Singh A."/>
            <person name="Brown C.T."/>
            <person name="Anantharaman K."/>
            <person name="Sharon I."/>
            <person name="Hug L.A."/>
            <person name="Burstein D."/>
            <person name="Emerson J.B."/>
            <person name="Thomas B.C."/>
            <person name="Banfield J.F."/>
        </authorList>
    </citation>
    <scope>NUCLEOTIDE SEQUENCE [LARGE SCALE GENOMIC DNA]</scope>
    <source>
        <strain evidence="9">CG1_02_37_44</strain>
    </source>
</reference>
<dbReference type="InterPro" id="IPR004115">
    <property type="entry name" value="GAD-like_sf"/>
</dbReference>
<evidence type="ECO:0000256" key="1">
    <source>
        <dbReference type="ARBA" id="ARBA00006303"/>
    </source>
</evidence>
<sequence length="599" mass="68332">MHFMLRTHTCGELNKNNIGQKVTLNGWVHRRRDHGGIIFIDLRDRYGLTQIKFDPAVSKKAWQEADKLRSEWVIKASGDVIARPHDMINPRLKTGEVEVKINNLEILNRSATPPFAIDEIKADEANEALRLKYRFIDLRRPEIQTMLATKDKYIQHIRNYFQKHDFIEIQTPILASSSPEGARDFLVPSRLYPGKFYALPQAPQQFKQLLMVGGLDKYFQIAPCFRDEDPRMDRHYGEFYQLDMEMSFVSQEDILNIMEPLMIGLTNNFSNKKIVDLDKDGKFRRIPWREAMAKYGSDKPDLRFDLEIIPITEMVVNCGFSVFAQAIKNGGVVHALKVNNGAKFTRKEIDELTEIAKTKNAKGLAYIIVKKGKELQSPIVKFLGDKLSQKIIDKVKAKEGDIVFFGADEWRVVCSSLGAVRDKCGLKLGLKDNHKAAWCWIVDFPMYSYSEINPGKIDFNHNPFSMPQGGLKALNNKNPLEILAFQFDLVLNGFEVSSGAIRNHDPLIMYKAFAIAGYAKKEVDERFGGLIRAFKYGAPPHGGNAPGIDRILMVFNDLESIRDIYAFPKDGKGKDLMMDSPSEISEKQLNEIYIKIKKN</sequence>
<dbReference type="Gene3D" id="3.30.1360.30">
    <property type="entry name" value="GAD-like domain"/>
    <property type="match status" value="1"/>
</dbReference>
<feature type="binding site" evidence="7">
    <location>
        <position position="180"/>
    </location>
    <ligand>
        <name>L-aspartate</name>
        <dbReference type="ChEBI" id="CHEBI:29991"/>
    </ligand>
</feature>
<dbReference type="SUPFAM" id="SSF55681">
    <property type="entry name" value="Class II aaRS and biotin synthetases"/>
    <property type="match status" value="1"/>
</dbReference>
<comment type="caution">
    <text evidence="9">The sequence shown here is derived from an EMBL/GenBank/DDBJ whole genome shotgun (WGS) entry which is preliminary data.</text>
</comment>
<feature type="site" description="Important for tRNA non-discrimination" evidence="7">
    <location>
        <position position="34"/>
    </location>
</feature>
<dbReference type="NCBIfam" id="TIGR00459">
    <property type="entry name" value="aspS_bact"/>
    <property type="match status" value="1"/>
</dbReference>
<dbReference type="Pfam" id="PF01336">
    <property type="entry name" value="tRNA_anti-codon"/>
    <property type="match status" value="1"/>
</dbReference>
<dbReference type="SUPFAM" id="SSF55261">
    <property type="entry name" value="GAD domain-like"/>
    <property type="match status" value="1"/>
</dbReference>
<dbReference type="Gene3D" id="3.30.930.10">
    <property type="entry name" value="Bira Bifunctional Protein, Domain 2"/>
    <property type="match status" value="1"/>
</dbReference>
<dbReference type="Proteomes" id="UP000183192">
    <property type="component" value="Unassembled WGS sequence"/>
</dbReference>
<protein>
    <recommendedName>
        <fullName evidence="7">Aspartate--tRNA(Asp/Asn) ligase</fullName>
        <ecNumber evidence="7">6.1.1.23</ecNumber>
    </recommendedName>
    <alternativeName>
        <fullName evidence="7">Aspartyl-tRNA synthetase</fullName>
        <shortName evidence="7">AspRS</shortName>
    </alternativeName>
    <alternativeName>
        <fullName evidence="7">Non-discriminating aspartyl-tRNA synthetase</fullName>
        <shortName evidence="7">ND-AspRS</shortName>
    </alternativeName>
</protein>
<dbReference type="EMBL" id="MNUU01000023">
    <property type="protein sequence ID" value="OIO08072.1"/>
    <property type="molecule type" value="Genomic_DNA"/>
</dbReference>
<keyword evidence="6 7" id="KW-0030">Aminoacyl-tRNA synthetase</keyword>
<dbReference type="EC" id="6.1.1.23" evidence="7"/>
<dbReference type="InterPro" id="IPR004365">
    <property type="entry name" value="NA-bd_OB_tRNA"/>
</dbReference>
<dbReference type="PANTHER" id="PTHR22594:SF5">
    <property type="entry name" value="ASPARTATE--TRNA LIGASE, MITOCHONDRIAL"/>
    <property type="match status" value="1"/>
</dbReference>
<evidence type="ECO:0000256" key="7">
    <source>
        <dbReference type="HAMAP-Rule" id="MF_00044"/>
    </source>
</evidence>
<evidence type="ECO:0000256" key="3">
    <source>
        <dbReference type="ARBA" id="ARBA00022741"/>
    </source>
</evidence>
<dbReference type="GO" id="GO:0004815">
    <property type="term" value="F:aspartate-tRNA ligase activity"/>
    <property type="evidence" value="ECO:0007669"/>
    <property type="project" value="UniProtKB-UniRule"/>
</dbReference>
<evidence type="ECO:0000259" key="8">
    <source>
        <dbReference type="PROSITE" id="PS50862"/>
    </source>
</evidence>
<dbReference type="AlphaFoldDB" id="A0A1J4T991"/>
<comment type="function">
    <text evidence="7">Aspartyl-tRNA synthetase with relaxed tRNA specificity since it is able to aspartylate not only its cognate tRNA(Asp) but also tRNA(Asn). Reaction proceeds in two steps: L-aspartate is first activated by ATP to form Asp-AMP and then transferred to the acceptor end of tRNA(Asp/Asn).</text>
</comment>
<keyword evidence="5 7" id="KW-0648">Protein biosynthesis</keyword>
<comment type="subunit">
    <text evidence="7">Homodimer.</text>
</comment>
<dbReference type="PRINTS" id="PR01042">
    <property type="entry name" value="TRNASYNTHASP"/>
</dbReference>
<feature type="binding site" evidence="7">
    <location>
        <position position="495"/>
    </location>
    <ligand>
        <name>ATP</name>
        <dbReference type="ChEBI" id="CHEBI:30616"/>
    </ligand>
</feature>
<gene>
    <name evidence="7" type="primary">aspS</name>
    <name evidence="9" type="ORF">AUJ27_01360</name>
</gene>
<dbReference type="PROSITE" id="PS50862">
    <property type="entry name" value="AA_TRNA_LIGASE_II"/>
    <property type="match status" value="1"/>
</dbReference>
<dbReference type="CDD" id="cd04317">
    <property type="entry name" value="EcAspRS_like_N"/>
    <property type="match status" value="1"/>
</dbReference>
<keyword evidence="7" id="KW-0963">Cytoplasm</keyword>
<evidence type="ECO:0000313" key="10">
    <source>
        <dbReference type="Proteomes" id="UP000183192"/>
    </source>
</evidence>
<feature type="binding site" evidence="7">
    <location>
        <position position="461"/>
    </location>
    <ligand>
        <name>L-aspartate</name>
        <dbReference type="ChEBI" id="CHEBI:29991"/>
    </ligand>
</feature>
<dbReference type="InterPro" id="IPR012340">
    <property type="entry name" value="NA-bd_OB-fold"/>
</dbReference>
<evidence type="ECO:0000256" key="5">
    <source>
        <dbReference type="ARBA" id="ARBA00022917"/>
    </source>
</evidence>
<evidence type="ECO:0000256" key="2">
    <source>
        <dbReference type="ARBA" id="ARBA00022598"/>
    </source>
</evidence>
<dbReference type="InterPro" id="IPR004524">
    <property type="entry name" value="Asp-tRNA-ligase_1"/>
</dbReference>
<name>A0A1J4T991_9BACT</name>
<dbReference type="STRING" id="1805146.AUJ27_01360"/>
<feature type="binding site" evidence="7">
    <location>
        <position position="502"/>
    </location>
    <ligand>
        <name>L-aspartate</name>
        <dbReference type="ChEBI" id="CHEBI:29991"/>
    </ligand>
</feature>
<dbReference type="GO" id="GO:0005737">
    <property type="term" value="C:cytoplasm"/>
    <property type="evidence" value="ECO:0007669"/>
    <property type="project" value="UniProtKB-SubCell"/>
</dbReference>
<accession>A0A1J4T991</accession>
<dbReference type="Gene3D" id="2.40.50.140">
    <property type="entry name" value="Nucleic acid-binding proteins"/>
    <property type="match status" value="1"/>
</dbReference>
<dbReference type="InterPro" id="IPR004364">
    <property type="entry name" value="Aa-tRNA-synt_II"/>
</dbReference>
<dbReference type="GO" id="GO:0050560">
    <property type="term" value="F:aspartate-tRNA(Asn) ligase activity"/>
    <property type="evidence" value="ECO:0007669"/>
    <property type="project" value="UniProtKB-EC"/>
</dbReference>
<evidence type="ECO:0000313" key="9">
    <source>
        <dbReference type="EMBL" id="OIO08072.1"/>
    </source>
</evidence>
<dbReference type="NCBIfam" id="NF001750">
    <property type="entry name" value="PRK00476.1"/>
    <property type="match status" value="1"/>
</dbReference>
<dbReference type="InterPro" id="IPR002312">
    <property type="entry name" value="Asp/Asn-tRNA-synth_IIb"/>
</dbReference>
<dbReference type="InterPro" id="IPR029351">
    <property type="entry name" value="GAD_dom"/>
</dbReference>
<feature type="binding site" evidence="7">
    <location>
        <position position="226"/>
    </location>
    <ligand>
        <name>L-aspartate</name>
        <dbReference type="ChEBI" id="CHEBI:29991"/>
    </ligand>
</feature>
<dbReference type="PANTHER" id="PTHR22594">
    <property type="entry name" value="ASPARTYL/LYSYL-TRNA SYNTHETASE"/>
    <property type="match status" value="1"/>
</dbReference>
<dbReference type="InterPro" id="IPR047089">
    <property type="entry name" value="Asp-tRNA-ligase_1_N"/>
</dbReference>
<comment type="subcellular location">
    <subcellularLocation>
        <location evidence="7">Cytoplasm</location>
    </subcellularLocation>
</comment>
<keyword evidence="4 7" id="KW-0067">ATP-binding</keyword>
<comment type="catalytic activity">
    <reaction evidence="7">
        <text>tRNA(Asx) + L-aspartate + ATP = L-aspartyl-tRNA(Asx) + AMP + diphosphate</text>
        <dbReference type="Rhea" id="RHEA:18349"/>
        <dbReference type="Rhea" id="RHEA-COMP:9710"/>
        <dbReference type="Rhea" id="RHEA-COMP:9711"/>
        <dbReference type="ChEBI" id="CHEBI:29991"/>
        <dbReference type="ChEBI" id="CHEBI:30616"/>
        <dbReference type="ChEBI" id="CHEBI:33019"/>
        <dbReference type="ChEBI" id="CHEBI:78442"/>
        <dbReference type="ChEBI" id="CHEBI:78516"/>
        <dbReference type="ChEBI" id="CHEBI:456215"/>
        <dbReference type="EC" id="6.1.1.23"/>
    </reaction>
</comment>
<feature type="domain" description="Aminoacyl-transfer RNA synthetases class-II family profile" evidence="8">
    <location>
        <begin position="155"/>
        <end position="568"/>
    </location>
</feature>
<feature type="region of interest" description="Aspartate" evidence="7">
    <location>
        <begin position="204"/>
        <end position="207"/>
    </location>
</feature>
<dbReference type="SUPFAM" id="SSF50249">
    <property type="entry name" value="Nucleic acid-binding proteins"/>
    <property type="match status" value="1"/>
</dbReference>
<dbReference type="GO" id="GO:0005524">
    <property type="term" value="F:ATP binding"/>
    <property type="evidence" value="ECO:0007669"/>
    <property type="project" value="UniProtKB-UniRule"/>
</dbReference>
<feature type="binding site" evidence="7">
    <location>
        <begin position="226"/>
        <end position="228"/>
    </location>
    <ligand>
        <name>ATP</name>
        <dbReference type="ChEBI" id="CHEBI:30616"/>
    </ligand>
</feature>
<dbReference type="HAMAP" id="MF_00044">
    <property type="entry name" value="Asp_tRNA_synth_type1"/>
    <property type="match status" value="1"/>
</dbReference>
<comment type="similarity">
    <text evidence="1 7">Belongs to the class-II aminoacyl-tRNA synthetase family. Type 1 subfamily.</text>
</comment>
<comment type="caution">
    <text evidence="7">Lacks conserved residue(s) required for the propagation of feature annotation.</text>
</comment>
<keyword evidence="3 7" id="KW-0547">Nucleotide-binding</keyword>
<evidence type="ECO:0000256" key="6">
    <source>
        <dbReference type="ARBA" id="ARBA00023146"/>
    </source>
</evidence>
<dbReference type="InterPro" id="IPR006195">
    <property type="entry name" value="aa-tRNA-synth_II"/>
</dbReference>
<proteinExistence type="inferred from homology"/>
<feature type="binding site" evidence="7">
    <location>
        <begin position="547"/>
        <end position="550"/>
    </location>
    <ligand>
        <name>ATP</name>
        <dbReference type="ChEBI" id="CHEBI:30616"/>
    </ligand>
</feature>
<dbReference type="InterPro" id="IPR045864">
    <property type="entry name" value="aa-tRNA-synth_II/BPL/LPL"/>
</dbReference>
<dbReference type="Pfam" id="PF00152">
    <property type="entry name" value="tRNA-synt_2"/>
    <property type="match status" value="1"/>
</dbReference>
<organism evidence="9 10">
    <name type="scientific">Candidatus Falkowbacteria bacterium CG1_02_37_44</name>
    <dbReference type="NCBI Taxonomy" id="1805146"/>
    <lineage>
        <taxon>Bacteria</taxon>
        <taxon>Candidatus Falkowiibacteriota</taxon>
    </lineage>
</organism>
<dbReference type="GO" id="GO:0006422">
    <property type="term" value="P:aspartyl-tRNA aminoacylation"/>
    <property type="evidence" value="ECO:0007669"/>
    <property type="project" value="UniProtKB-UniRule"/>
</dbReference>
<dbReference type="Pfam" id="PF02938">
    <property type="entry name" value="GAD"/>
    <property type="match status" value="1"/>
</dbReference>
<keyword evidence="2 7" id="KW-0436">Ligase</keyword>
<evidence type="ECO:0000256" key="4">
    <source>
        <dbReference type="ARBA" id="ARBA00022840"/>
    </source>
</evidence>
<dbReference type="GO" id="GO:0003676">
    <property type="term" value="F:nucleic acid binding"/>
    <property type="evidence" value="ECO:0007669"/>
    <property type="project" value="InterPro"/>
</dbReference>